<dbReference type="GO" id="GO:0003682">
    <property type="term" value="F:chromatin binding"/>
    <property type="evidence" value="ECO:0007669"/>
    <property type="project" value="TreeGrafter"/>
</dbReference>
<dbReference type="AlphaFoldDB" id="A0A5E8BCG5"/>
<proteinExistence type="inferred from homology"/>
<dbReference type="InterPro" id="IPR007133">
    <property type="entry name" value="RNA_pol_II-assoc_Paf1"/>
</dbReference>
<dbReference type="RefSeq" id="XP_031852363.1">
    <property type="nucleotide sequence ID" value="XM_031996472.1"/>
</dbReference>
<dbReference type="Proteomes" id="UP000398389">
    <property type="component" value="Unassembled WGS sequence"/>
</dbReference>
<name>A0A5E8BCG5_9ASCO</name>
<dbReference type="GO" id="GO:0000993">
    <property type="term" value="F:RNA polymerase II complex binding"/>
    <property type="evidence" value="ECO:0007669"/>
    <property type="project" value="TreeGrafter"/>
</dbReference>
<evidence type="ECO:0000313" key="4">
    <source>
        <dbReference type="EMBL" id="VVT48383.1"/>
    </source>
</evidence>
<dbReference type="PANTHER" id="PTHR23188">
    <property type="entry name" value="RNA POLYMERASE II-ASSOCIATED FACTOR 1 HOMOLOG"/>
    <property type="match status" value="1"/>
</dbReference>
<dbReference type="PANTHER" id="PTHR23188:SF12">
    <property type="entry name" value="RNA POLYMERASE II-ASSOCIATED FACTOR 1 HOMOLOG"/>
    <property type="match status" value="1"/>
</dbReference>
<dbReference type="OrthoDB" id="10260285at2759"/>
<comment type="subcellular location">
    <subcellularLocation>
        <location evidence="1">Nucleus</location>
    </subcellularLocation>
</comment>
<keyword evidence="3" id="KW-0539">Nucleus</keyword>
<keyword evidence="5" id="KW-1185">Reference proteome</keyword>
<comment type="similarity">
    <text evidence="2">Belongs to the PAF1 family.</text>
</comment>
<evidence type="ECO:0000313" key="5">
    <source>
        <dbReference type="Proteomes" id="UP000398389"/>
    </source>
</evidence>
<dbReference type="EMBL" id="CABVLU010000002">
    <property type="protein sequence ID" value="VVT48383.1"/>
    <property type="molecule type" value="Genomic_DNA"/>
</dbReference>
<organism evidence="4 5">
    <name type="scientific">Magnusiomyces paraingens</name>
    <dbReference type="NCBI Taxonomy" id="2606893"/>
    <lineage>
        <taxon>Eukaryota</taxon>
        <taxon>Fungi</taxon>
        <taxon>Dikarya</taxon>
        <taxon>Ascomycota</taxon>
        <taxon>Saccharomycotina</taxon>
        <taxon>Dipodascomycetes</taxon>
        <taxon>Dipodascales</taxon>
        <taxon>Dipodascaceae</taxon>
        <taxon>Magnusiomyces</taxon>
    </lineage>
</organism>
<dbReference type="GeneID" id="43580572"/>
<reference evidence="4 5" key="1">
    <citation type="submission" date="2019-09" db="EMBL/GenBank/DDBJ databases">
        <authorList>
            <person name="Brejova B."/>
        </authorList>
    </citation>
    <scope>NUCLEOTIDE SEQUENCE [LARGE SCALE GENOMIC DNA]</scope>
</reference>
<evidence type="ECO:0000256" key="1">
    <source>
        <dbReference type="ARBA" id="ARBA00004123"/>
    </source>
</evidence>
<dbReference type="GO" id="GO:0016593">
    <property type="term" value="C:Cdc73/Paf1 complex"/>
    <property type="evidence" value="ECO:0007669"/>
    <property type="project" value="InterPro"/>
</dbReference>
<sequence length="372" mass="42430">MMTTSKRQDYIARVRYVNDLPPPPCPPKLLDVPINIQKLTSWAFLSDLVRKQVPNVDLDMDLGMPLDMTIVPGIFDREDESGCYPLDPLPPLDPKDTVLLKDPTGSSSGVRGQPNVSFLRRTEYISSEVVRQKVDKSVNKKVSLTVVDPEAQLRAVEDTFEISNRPLETIRHPKNKALKPLESFSLLPDFKQLDLTYLSVKMVNSASLSHLREKQSDVCLSTSLFRPTSLETDEWMSFFVPNEFDARDLKRKLDDPNDNLEKNDSENEAERPIYKFKHLRDYEMELIQHSNQFDDISVNFSSNSAEQNPGMALFVPIAGRTNLKRRRVADSQKQVVAENNVAEIELSLRELDSEESVGRDRLRAEFDSILYG</sequence>
<evidence type="ECO:0000256" key="2">
    <source>
        <dbReference type="ARBA" id="ARBA00007560"/>
    </source>
</evidence>
<dbReference type="GO" id="GO:0006368">
    <property type="term" value="P:transcription elongation by RNA polymerase II"/>
    <property type="evidence" value="ECO:0007669"/>
    <property type="project" value="InterPro"/>
</dbReference>
<accession>A0A5E8BCG5</accession>
<gene>
    <name evidence="4" type="ORF">SAPINGB_P001752</name>
</gene>
<evidence type="ECO:0000256" key="3">
    <source>
        <dbReference type="ARBA" id="ARBA00023242"/>
    </source>
</evidence>
<protein>
    <submittedName>
        <fullName evidence="4">Uncharacterized protein</fullName>
    </submittedName>
</protein>
<dbReference type="Pfam" id="PF03985">
    <property type="entry name" value="Paf1"/>
    <property type="match status" value="1"/>
</dbReference>